<dbReference type="EMBL" id="AGYG01000028">
    <property type="protein sequence ID" value="ENZ34561.1"/>
    <property type="molecule type" value="Genomic_DNA"/>
</dbReference>
<feature type="region of interest" description="Disordered" evidence="1">
    <location>
        <begin position="50"/>
        <end position="72"/>
    </location>
</feature>
<evidence type="ECO:0008006" key="4">
    <source>
        <dbReference type="Google" id="ProtNLM"/>
    </source>
</evidence>
<protein>
    <recommendedName>
        <fullName evidence="4">DUF3597 domain-containing protein</fullName>
    </recommendedName>
</protein>
<dbReference type="SUPFAM" id="SSF158634">
    <property type="entry name" value="RPA2825-like"/>
    <property type="match status" value="1"/>
</dbReference>
<dbReference type="PATRIC" id="fig|997897.5.peg.4157"/>
<evidence type="ECO:0000313" key="2">
    <source>
        <dbReference type="EMBL" id="ENZ34561.1"/>
    </source>
</evidence>
<evidence type="ECO:0000256" key="1">
    <source>
        <dbReference type="SAM" id="MobiDB-lite"/>
    </source>
</evidence>
<feature type="region of interest" description="Disordered" evidence="1">
    <location>
        <begin position="324"/>
        <end position="356"/>
    </location>
</feature>
<proteinExistence type="predicted"/>
<gene>
    <name evidence="2" type="ORF">HMPREF1097_03948</name>
</gene>
<accession>N9Z3S3</accession>
<dbReference type="AlphaFoldDB" id="N9Z3S3"/>
<dbReference type="Proteomes" id="UP000013041">
    <property type="component" value="Unassembled WGS sequence"/>
</dbReference>
<evidence type="ECO:0000313" key="3">
    <source>
        <dbReference type="Proteomes" id="UP000013041"/>
    </source>
</evidence>
<feature type="compositionally biased region" description="Polar residues" evidence="1">
    <location>
        <begin position="347"/>
        <end position="356"/>
    </location>
</feature>
<reference evidence="2 3" key="1">
    <citation type="submission" date="2013-01" db="EMBL/GenBank/DDBJ databases">
        <title>The Genome Sequence of Clostridium bolteae 90B8.</title>
        <authorList>
            <consortium name="The Broad Institute Genome Sequencing Platform"/>
            <person name="Earl A."/>
            <person name="Ward D."/>
            <person name="Feldgarden M."/>
            <person name="Gevers D."/>
            <person name="Courvalin P."/>
            <person name="Lambert T."/>
            <person name="Walker B."/>
            <person name="Young S.K."/>
            <person name="Zeng Q."/>
            <person name="Gargeya S."/>
            <person name="Fitzgerald M."/>
            <person name="Haas B."/>
            <person name="Abouelleil A."/>
            <person name="Alvarado L."/>
            <person name="Arachchi H.M."/>
            <person name="Berlin A.M."/>
            <person name="Chapman S.B."/>
            <person name="Dewar J."/>
            <person name="Goldberg J."/>
            <person name="Griggs A."/>
            <person name="Gujja S."/>
            <person name="Hansen M."/>
            <person name="Howarth C."/>
            <person name="Imamovic A."/>
            <person name="Larimer J."/>
            <person name="McCowan C."/>
            <person name="Murphy C."/>
            <person name="Neiman D."/>
            <person name="Pearson M."/>
            <person name="Priest M."/>
            <person name="Roberts A."/>
            <person name="Saif S."/>
            <person name="Shea T."/>
            <person name="Sisk P."/>
            <person name="Sykes S."/>
            <person name="Wortman J."/>
            <person name="Nusbaum C."/>
            <person name="Birren B."/>
        </authorList>
    </citation>
    <scope>NUCLEOTIDE SEQUENCE [LARGE SCALE GENOMIC DNA]</scope>
    <source>
        <strain evidence="2 3">90B8</strain>
    </source>
</reference>
<dbReference type="RefSeq" id="WP_002573176.1">
    <property type="nucleotide sequence ID" value="NZ_KB851156.1"/>
</dbReference>
<comment type="caution">
    <text evidence="2">The sequence shown here is derived from an EMBL/GenBank/DDBJ whole genome shotgun (WGS) entry which is preliminary data.</text>
</comment>
<name>N9Z3S3_9FIRM</name>
<organism evidence="2 3">
    <name type="scientific">Enterocloster bolteae 90B8</name>
    <dbReference type="NCBI Taxonomy" id="997897"/>
    <lineage>
        <taxon>Bacteria</taxon>
        <taxon>Bacillati</taxon>
        <taxon>Bacillota</taxon>
        <taxon>Clostridia</taxon>
        <taxon>Lachnospirales</taxon>
        <taxon>Lachnospiraceae</taxon>
        <taxon>Enterocloster</taxon>
    </lineage>
</organism>
<dbReference type="HOGENOM" id="CLU_039829_0_0_9"/>
<sequence length="444" mass="49733">MAVASIVDYLKSKGQDSSYNNRKNLASQYGITNYAGTAAQNTNLLRALQSGSKGSAASPQATNQATTGSNVTITPVNNASAENKNSQYLTGYQYQKYTPSDRVNSYADKLADLEDDKPGAYVSKYDSQIDSIVNSILNRQQFDPNSVYDTDLYKNYREQYMQQGNKAMRDTIGNISGMTGGYGSTYATAAGQQAYDNYMSQLGDKTMDIYDRVYQQYLNEGQELYNQLGMVNNQDSIDYSRYRDTVNDYYNDLNYYAGRYDSTYAQDFGEYQYNQDAQRWAEEYAYKKTQDALAQQNWQTQFDYQKQQDALQYALQQQQLALSASKARSGGRGGSRSGGTKKSSSAQKQAQTIQKQSNLGGRAYYIYSTRQKLENNASDADVMQELYDRGVPDDEIKKIMKAAGGDYEAGLQQAIDDSKEARNGKMGGFKSDLFRGVANNMFGR</sequence>